<dbReference type="GeneID" id="9037045"/>
<gene>
    <name evidence="1" type="ORF">Pmar_PMAR010556</name>
</gene>
<organism evidence="2">
    <name type="scientific">Perkinsus marinus (strain ATCC 50983 / TXsc)</name>
    <dbReference type="NCBI Taxonomy" id="423536"/>
    <lineage>
        <taxon>Eukaryota</taxon>
        <taxon>Sar</taxon>
        <taxon>Alveolata</taxon>
        <taxon>Perkinsozoa</taxon>
        <taxon>Perkinsea</taxon>
        <taxon>Perkinsida</taxon>
        <taxon>Perkinsidae</taxon>
        <taxon>Perkinsus</taxon>
    </lineage>
</organism>
<evidence type="ECO:0000313" key="1">
    <source>
        <dbReference type="EMBL" id="EER04389.1"/>
    </source>
</evidence>
<proteinExistence type="predicted"/>
<dbReference type="Proteomes" id="UP000007800">
    <property type="component" value="Unassembled WGS sequence"/>
</dbReference>
<sequence>MKCAELCEALADTKAFLTAQPAHPVQAKKRQMMQLKDFINEEMPLPPGSSANIDLSREVMAVEPALREVGDDSKRSRTFNICLHEWLKLSSLHKAPPNLDLTMDQLKWWMQHVVQEFHHLLDAVARRAYLQSVEEANAVLMNVDSIVTKGTDSVVALVQLLDSAVHESA</sequence>
<dbReference type="EMBL" id="GG681679">
    <property type="protein sequence ID" value="EER04389.1"/>
    <property type="molecule type" value="Genomic_DNA"/>
</dbReference>
<evidence type="ECO:0000313" key="2">
    <source>
        <dbReference type="Proteomes" id="UP000007800"/>
    </source>
</evidence>
<protein>
    <submittedName>
        <fullName evidence="1">Uncharacterized protein</fullName>
    </submittedName>
</protein>
<feature type="non-terminal residue" evidence="1">
    <location>
        <position position="169"/>
    </location>
</feature>
<dbReference type="RefSeq" id="XP_002772573.1">
    <property type="nucleotide sequence ID" value="XM_002772527.1"/>
</dbReference>
<keyword evidence="2" id="KW-1185">Reference proteome</keyword>
<dbReference type="AlphaFoldDB" id="C5LFV4"/>
<dbReference type="InParanoid" id="C5LFV4"/>
<accession>C5LFV4</accession>
<dbReference type="OrthoDB" id="5186at2759"/>
<reference evidence="1 2" key="1">
    <citation type="submission" date="2008-07" db="EMBL/GenBank/DDBJ databases">
        <authorList>
            <person name="El-Sayed N."/>
            <person name="Caler E."/>
            <person name="Inman J."/>
            <person name="Amedeo P."/>
            <person name="Hass B."/>
            <person name="Wortman J."/>
        </authorList>
    </citation>
    <scope>NUCLEOTIDE SEQUENCE [LARGE SCALE GENOMIC DNA]</scope>
    <source>
        <strain evidence="2">ATCC 50983 / TXsc</strain>
    </source>
</reference>
<name>C5LFV4_PERM5</name>